<dbReference type="EMBL" id="JASCZI010181962">
    <property type="protein sequence ID" value="MED6186567.1"/>
    <property type="molecule type" value="Genomic_DNA"/>
</dbReference>
<reference evidence="1 2" key="1">
    <citation type="journal article" date="2023" name="Plants (Basel)">
        <title>Bridging the Gap: Combining Genomics and Transcriptomics Approaches to Understand Stylosanthes scabra, an Orphan Legume from the Brazilian Caatinga.</title>
        <authorList>
            <person name="Ferreira-Neto J.R.C."/>
            <person name="da Silva M.D."/>
            <person name="Binneck E."/>
            <person name="de Melo N.F."/>
            <person name="da Silva R.H."/>
            <person name="de Melo A.L.T.M."/>
            <person name="Pandolfi V."/>
            <person name="Bustamante F.O."/>
            <person name="Brasileiro-Vidal A.C."/>
            <person name="Benko-Iseppon A.M."/>
        </authorList>
    </citation>
    <scope>NUCLEOTIDE SEQUENCE [LARGE SCALE GENOMIC DNA]</scope>
    <source>
        <tissue evidence="1">Leaves</tissue>
    </source>
</reference>
<organism evidence="1 2">
    <name type="scientific">Stylosanthes scabra</name>
    <dbReference type="NCBI Taxonomy" id="79078"/>
    <lineage>
        <taxon>Eukaryota</taxon>
        <taxon>Viridiplantae</taxon>
        <taxon>Streptophyta</taxon>
        <taxon>Embryophyta</taxon>
        <taxon>Tracheophyta</taxon>
        <taxon>Spermatophyta</taxon>
        <taxon>Magnoliopsida</taxon>
        <taxon>eudicotyledons</taxon>
        <taxon>Gunneridae</taxon>
        <taxon>Pentapetalae</taxon>
        <taxon>rosids</taxon>
        <taxon>fabids</taxon>
        <taxon>Fabales</taxon>
        <taxon>Fabaceae</taxon>
        <taxon>Papilionoideae</taxon>
        <taxon>50 kb inversion clade</taxon>
        <taxon>dalbergioids sensu lato</taxon>
        <taxon>Dalbergieae</taxon>
        <taxon>Pterocarpus clade</taxon>
        <taxon>Stylosanthes</taxon>
    </lineage>
</organism>
<name>A0ABU6WMP0_9FABA</name>
<protein>
    <submittedName>
        <fullName evidence="1">Uncharacterized protein</fullName>
    </submittedName>
</protein>
<evidence type="ECO:0000313" key="2">
    <source>
        <dbReference type="Proteomes" id="UP001341840"/>
    </source>
</evidence>
<sequence>MIVVCEYIGRCDHTSTGSHQKSAVKRAWARIVLGWETSWEVLVLYLFYSTSFLPVLPVTDPRLMSEILAEFQTSTGKCTGSYQTINNKRDYDRIMINRLMRLVELGLVPEWVTFGSR</sequence>
<comment type="caution">
    <text evidence="1">The sequence shown here is derived from an EMBL/GenBank/DDBJ whole genome shotgun (WGS) entry which is preliminary data.</text>
</comment>
<proteinExistence type="predicted"/>
<dbReference type="Proteomes" id="UP001341840">
    <property type="component" value="Unassembled WGS sequence"/>
</dbReference>
<evidence type="ECO:0000313" key="1">
    <source>
        <dbReference type="EMBL" id="MED6186567.1"/>
    </source>
</evidence>
<keyword evidence="2" id="KW-1185">Reference proteome</keyword>
<gene>
    <name evidence="1" type="ORF">PIB30_067979</name>
</gene>
<accession>A0ABU6WMP0</accession>